<evidence type="ECO:0000313" key="2">
    <source>
        <dbReference type="Proteomes" id="UP000475862"/>
    </source>
</evidence>
<accession>A0A6G0T9M0</accession>
<dbReference type="OrthoDB" id="48057at2759"/>
<sequence>MILRKTVWNSKMSKFERLVVLCLNVVEFYNSFLMHTSWTVMLLLLLTSLDQYFLSVDLFFSMTRAMSIKLFSAWDKYCRALANDLLTPLGQKSYTLFVQFTENVFESSSLGDTTADSKKINPRGCCLLPMSPQNLVNLHKCVNIIILIVLLEFATKILCHSCPWHITPLLDTLARILSANGRGEVVTSAYSLSLIQSFSQFPITDRSRDL</sequence>
<comment type="caution">
    <text evidence="1">The sequence shown here is derived from an EMBL/GenBank/DDBJ whole genome shotgun (WGS) entry which is preliminary data.</text>
</comment>
<evidence type="ECO:0000313" key="1">
    <source>
        <dbReference type="EMBL" id="KAE9528646.1"/>
    </source>
</evidence>
<dbReference type="AlphaFoldDB" id="A0A6G0T9M0"/>
<protein>
    <submittedName>
        <fullName evidence="1">Uncharacterized protein</fullName>
    </submittedName>
</protein>
<keyword evidence="2" id="KW-1185">Reference proteome</keyword>
<reference evidence="1 2" key="1">
    <citation type="submission" date="2019-08" db="EMBL/GenBank/DDBJ databases">
        <title>The genome of the soybean aphid Biotype 1, its phylome, world population structure and adaptation to the North American continent.</title>
        <authorList>
            <person name="Giordano R."/>
            <person name="Donthu R.K."/>
            <person name="Hernandez A.G."/>
            <person name="Wright C.L."/>
            <person name="Zimin A.V."/>
        </authorList>
    </citation>
    <scope>NUCLEOTIDE SEQUENCE [LARGE SCALE GENOMIC DNA]</scope>
    <source>
        <tissue evidence="1">Whole aphids</tissue>
    </source>
</reference>
<organism evidence="1 2">
    <name type="scientific">Aphis glycines</name>
    <name type="common">Soybean aphid</name>
    <dbReference type="NCBI Taxonomy" id="307491"/>
    <lineage>
        <taxon>Eukaryota</taxon>
        <taxon>Metazoa</taxon>
        <taxon>Ecdysozoa</taxon>
        <taxon>Arthropoda</taxon>
        <taxon>Hexapoda</taxon>
        <taxon>Insecta</taxon>
        <taxon>Pterygota</taxon>
        <taxon>Neoptera</taxon>
        <taxon>Paraneoptera</taxon>
        <taxon>Hemiptera</taxon>
        <taxon>Sternorrhyncha</taxon>
        <taxon>Aphidomorpha</taxon>
        <taxon>Aphidoidea</taxon>
        <taxon>Aphididae</taxon>
        <taxon>Aphidini</taxon>
        <taxon>Aphis</taxon>
        <taxon>Aphis</taxon>
    </lineage>
</organism>
<proteinExistence type="predicted"/>
<gene>
    <name evidence="1" type="ORF">AGLY_012221</name>
</gene>
<dbReference type="Proteomes" id="UP000475862">
    <property type="component" value="Unassembled WGS sequence"/>
</dbReference>
<dbReference type="EMBL" id="VYZN01000048">
    <property type="protein sequence ID" value="KAE9528646.1"/>
    <property type="molecule type" value="Genomic_DNA"/>
</dbReference>
<name>A0A6G0T9M0_APHGL</name>